<evidence type="ECO:0000256" key="1">
    <source>
        <dbReference type="SAM" id="SignalP"/>
    </source>
</evidence>
<evidence type="ECO:0000313" key="3">
    <source>
        <dbReference type="Proteomes" id="UP001597463"/>
    </source>
</evidence>
<keyword evidence="1" id="KW-0732">Signal</keyword>
<reference evidence="3" key="1">
    <citation type="journal article" date="2019" name="Int. J. Syst. Evol. Microbiol.">
        <title>The Global Catalogue of Microorganisms (GCM) 10K type strain sequencing project: providing services to taxonomists for standard genome sequencing and annotation.</title>
        <authorList>
            <consortium name="The Broad Institute Genomics Platform"/>
            <consortium name="The Broad Institute Genome Sequencing Center for Infectious Disease"/>
            <person name="Wu L."/>
            <person name="Ma J."/>
        </authorList>
    </citation>
    <scope>NUCLEOTIDE SEQUENCE [LARGE SCALE GENOMIC DNA]</scope>
    <source>
        <strain evidence="3">TISTR 1906</strain>
    </source>
</reference>
<evidence type="ECO:0000313" key="2">
    <source>
        <dbReference type="EMBL" id="MFD2753258.1"/>
    </source>
</evidence>
<feature type="signal peptide" evidence="1">
    <location>
        <begin position="1"/>
        <end position="28"/>
    </location>
</feature>
<feature type="chain" id="PRO_5046755225" evidence="1">
    <location>
        <begin position="29"/>
        <end position="256"/>
    </location>
</feature>
<dbReference type="Proteomes" id="UP001597463">
    <property type="component" value="Unassembled WGS sequence"/>
</dbReference>
<dbReference type="InterPro" id="IPR021409">
    <property type="entry name" value="DUF3047"/>
</dbReference>
<protein>
    <submittedName>
        <fullName evidence="2">DUF3047 domain-containing protein</fullName>
    </submittedName>
</protein>
<gene>
    <name evidence="2" type="ORF">ACFSW6_04095</name>
</gene>
<dbReference type="Pfam" id="PF11249">
    <property type="entry name" value="DUF3047"/>
    <property type="match status" value="1"/>
</dbReference>
<keyword evidence="3" id="KW-1185">Reference proteome</keyword>
<sequence length="256" mass="27566">MPNILPAWKRLPGHAALALLLAGAPAWAEGQHPQSAGQIAFSQLPEGPLPAPWHFATLPGKSPTQFGIASLDGEHVLRVSTSDAYGNLVYPLPGAVNGAAAALRLSWRWRVDQLVAKADIRSRSGDDAALKLCVSFDFDRSRLGFGERARLRLGQIHTGERIPAETLCYVWDNQLPVGTQLHNAFTHRMRFIVLQSGSTHLGQWMSESRDLAADYAQAFGDESAGMPAVIDITVSADSDNTHGSGLAYMGDIHLGP</sequence>
<proteinExistence type="predicted"/>
<name>A0ABW5UIZ1_9BURK</name>
<accession>A0ABW5UIZ1</accession>
<dbReference type="EMBL" id="JBHUMV010000002">
    <property type="protein sequence ID" value="MFD2753258.1"/>
    <property type="molecule type" value="Genomic_DNA"/>
</dbReference>
<organism evidence="2 3">
    <name type="scientific">Comamonas terrae</name>
    <dbReference type="NCBI Taxonomy" id="673548"/>
    <lineage>
        <taxon>Bacteria</taxon>
        <taxon>Pseudomonadati</taxon>
        <taxon>Pseudomonadota</taxon>
        <taxon>Betaproteobacteria</taxon>
        <taxon>Burkholderiales</taxon>
        <taxon>Comamonadaceae</taxon>
        <taxon>Comamonas</taxon>
    </lineage>
</organism>
<dbReference type="RefSeq" id="WP_083526694.1">
    <property type="nucleotide sequence ID" value="NZ_BCNT01000011.1"/>
</dbReference>
<comment type="caution">
    <text evidence="2">The sequence shown here is derived from an EMBL/GenBank/DDBJ whole genome shotgun (WGS) entry which is preliminary data.</text>
</comment>